<feature type="domain" description="Transposase IS200-like" evidence="1">
    <location>
        <begin position="9"/>
        <end position="123"/>
    </location>
</feature>
<gene>
    <name evidence="2" type="ORF">SPTER_37330</name>
</gene>
<keyword evidence="3" id="KW-1185">Reference proteome</keyword>
<dbReference type="Proteomes" id="UP000320776">
    <property type="component" value="Chromosome"/>
</dbReference>
<organism evidence="2 3">
    <name type="scientific">Sporomusa termitida</name>
    <dbReference type="NCBI Taxonomy" id="2377"/>
    <lineage>
        <taxon>Bacteria</taxon>
        <taxon>Bacillati</taxon>
        <taxon>Bacillota</taxon>
        <taxon>Negativicutes</taxon>
        <taxon>Selenomonadales</taxon>
        <taxon>Sporomusaceae</taxon>
        <taxon>Sporomusa</taxon>
    </lineage>
</organism>
<evidence type="ECO:0000313" key="3">
    <source>
        <dbReference type="Proteomes" id="UP000320776"/>
    </source>
</evidence>
<dbReference type="SUPFAM" id="SSF143422">
    <property type="entry name" value="Transposase IS200-like"/>
    <property type="match status" value="1"/>
</dbReference>
<dbReference type="GO" id="GO:0004803">
    <property type="term" value="F:transposase activity"/>
    <property type="evidence" value="ECO:0007669"/>
    <property type="project" value="InterPro"/>
</dbReference>
<dbReference type="RefSeq" id="WP_144351707.1">
    <property type="nucleotide sequence ID" value="NZ_CP036259.1"/>
</dbReference>
<dbReference type="Pfam" id="PF01797">
    <property type="entry name" value="Y1_Tnp"/>
    <property type="match status" value="1"/>
</dbReference>
<dbReference type="PANTHER" id="PTHR34322">
    <property type="entry name" value="TRANSPOSASE, Y1_TNP DOMAIN-CONTAINING"/>
    <property type="match status" value="1"/>
</dbReference>
<dbReference type="GO" id="GO:0006313">
    <property type="term" value="P:DNA transposition"/>
    <property type="evidence" value="ECO:0007669"/>
    <property type="project" value="InterPro"/>
</dbReference>
<proteinExistence type="predicted"/>
<evidence type="ECO:0000259" key="1">
    <source>
        <dbReference type="SMART" id="SM01321"/>
    </source>
</evidence>
<dbReference type="PANTHER" id="PTHR34322:SF2">
    <property type="entry name" value="TRANSPOSASE IS200-LIKE DOMAIN-CONTAINING PROTEIN"/>
    <property type="match status" value="1"/>
</dbReference>
<dbReference type="OrthoDB" id="9788881at2"/>
<dbReference type="KEGG" id="sted:SPTER_37330"/>
<dbReference type="InterPro" id="IPR036515">
    <property type="entry name" value="Transposase_17_sf"/>
</dbReference>
<protein>
    <submittedName>
        <fullName evidence="2">Transposase IS200 like protein</fullName>
    </submittedName>
</protein>
<dbReference type="EMBL" id="CP036259">
    <property type="protein sequence ID" value="QDR82308.1"/>
    <property type="molecule type" value="Genomic_DNA"/>
</dbReference>
<evidence type="ECO:0000313" key="2">
    <source>
        <dbReference type="EMBL" id="QDR82308.1"/>
    </source>
</evidence>
<reference evidence="2 3" key="1">
    <citation type="submission" date="2019-02" db="EMBL/GenBank/DDBJ databases">
        <title>Closed genome of Sporomusa termitida DSM 4440.</title>
        <authorList>
            <person name="Poehlein A."/>
            <person name="Daniel R."/>
        </authorList>
    </citation>
    <scope>NUCLEOTIDE SEQUENCE [LARGE SCALE GENOMIC DNA]</scope>
    <source>
        <strain evidence="2 3">DSM 4440</strain>
    </source>
</reference>
<dbReference type="SMART" id="SM01321">
    <property type="entry name" value="Y1_Tnp"/>
    <property type="match status" value="1"/>
</dbReference>
<sequence length="253" mass="28878">MPRQARQNSQTGIYHIILRGINKQVIFNDNEDRKKFLGCLQVYRDSCQCLIYGYCLMDNHIHLLLKEGQDPIAGFIKKVGVSYVAWYNRKYQRCGHLFQDRFKSEVIEDEPYLLTALRYIHQNPVQAGIVARCEEYAWSSYAEYTGSSAVTETAFILGIFDQDYEKAVQYLQTYMDEQAAAACIEMNDFAKPTDAQARILIQECIGSASLAALPSMDKQKRNSLLYKIKQLNGVSTWQIARITGLSQSIVARA</sequence>
<dbReference type="GO" id="GO:0003677">
    <property type="term" value="F:DNA binding"/>
    <property type="evidence" value="ECO:0007669"/>
    <property type="project" value="InterPro"/>
</dbReference>
<dbReference type="AlphaFoldDB" id="A0A517DY86"/>
<accession>A0A517DY86</accession>
<dbReference type="Gene3D" id="3.30.70.1290">
    <property type="entry name" value="Transposase IS200-like"/>
    <property type="match status" value="1"/>
</dbReference>
<name>A0A517DY86_9FIRM</name>
<dbReference type="InterPro" id="IPR002686">
    <property type="entry name" value="Transposase_17"/>
</dbReference>